<proteinExistence type="predicted"/>
<dbReference type="EMBL" id="MU117984">
    <property type="protein sequence ID" value="KAF9650553.1"/>
    <property type="molecule type" value="Genomic_DNA"/>
</dbReference>
<evidence type="ECO:0000313" key="2">
    <source>
        <dbReference type="Proteomes" id="UP000886501"/>
    </source>
</evidence>
<name>A0ACB6ZMA5_THEGA</name>
<comment type="caution">
    <text evidence="1">The sequence shown here is derived from an EMBL/GenBank/DDBJ whole genome shotgun (WGS) entry which is preliminary data.</text>
</comment>
<protein>
    <submittedName>
        <fullName evidence="1">Uncharacterized protein</fullName>
    </submittedName>
</protein>
<reference evidence="1" key="2">
    <citation type="journal article" date="2020" name="Nat. Commun.">
        <title>Large-scale genome sequencing of mycorrhizal fungi provides insights into the early evolution of symbiotic traits.</title>
        <authorList>
            <person name="Miyauchi S."/>
            <person name="Kiss E."/>
            <person name="Kuo A."/>
            <person name="Drula E."/>
            <person name="Kohler A."/>
            <person name="Sanchez-Garcia M."/>
            <person name="Morin E."/>
            <person name="Andreopoulos B."/>
            <person name="Barry K.W."/>
            <person name="Bonito G."/>
            <person name="Buee M."/>
            <person name="Carver A."/>
            <person name="Chen C."/>
            <person name="Cichocki N."/>
            <person name="Clum A."/>
            <person name="Culley D."/>
            <person name="Crous P.W."/>
            <person name="Fauchery L."/>
            <person name="Girlanda M."/>
            <person name="Hayes R.D."/>
            <person name="Keri Z."/>
            <person name="LaButti K."/>
            <person name="Lipzen A."/>
            <person name="Lombard V."/>
            <person name="Magnuson J."/>
            <person name="Maillard F."/>
            <person name="Murat C."/>
            <person name="Nolan M."/>
            <person name="Ohm R.A."/>
            <person name="Pangilinan J."/>
            <person name="Pereira M.F."/>
            <person name="Perotto S."/>
            <person name="Peter M."/>
            <person name="Pfister S."/>
            <person name="Riley R."/>
            <person name="Sitrit Y."/>
            <person name="Stielow J.B."/>
            <person name="Szollosi G."/>
            <person name="Zifcakova L."/>
            <person name="Stursova M."/>
            <person name="Spatafora J.W."/>
            <person name="Tedersoo L."/>
            <person name="Vaario L.M."/>
            <person name="Yamada A."/>
            <person name="Yan M."/>
            <person name="Wang P."/>
            <person name="Xu J."/>
            <person name="Bruns T."/>
            <person name="Baldrian P."/>
            <person name="Vilgalys R."/>
            <person name="Dunand C."/>
            <person name="Henrissat B."/>
            <person name="Grigoriev I.V."/>
            <person name="Hibbett D."/>
            <person name="Nagy L.G."/>
            <person name="Martin F.M."/>
        </authorList>
    </citation>
    <scope>NUCLEOTIDE SEQUENCE</scope>
    <source>
        <strain evidence="1">P2</strain>
    </source>
</reference>
<accession>A0ACB6ZMA5</accession>
<sequence length="114" mass="12551">MDTEPDFDMDADSEAIAEANNIPSALSLAVGTGVLSCLCGCGGDPCVPQWRDRRFEKGHRPQRCETILFRVDGKCGFPLRDALETDYSDFEGCDEPMFAENHNYAVTILTKVDA</sequence>
<dbReference type="Proteomes" id="UP000886501">
    <property type="component" value="Unassembled WGS sequence"/>
</dbReference>
<gene>
    <name evidence="1" type="ORF">BDM02DRAFT_3112111</name>
</gene>
<organism evidence="1 2">
    <name type="scientific">Thelephora ganbajun</name>
    <name type="common">Ganba fungus</name>
    <dbReference type="NCBI Taxonomy" id="370292"/>
    <lineage>
        <taxon>Eukaryota</taxon>
        <taxon>Fungi</taxon>
        <taxon>Dikarya</taxon>
        <taxon>Basidiomycota</taxon>
        <taxon>Agaricomycotina</taxon>
        <taxon>Agaricomycetes</taxon>
        <taxon>Thelephorales</taxon>
        <taxon>Thelephoraceae</taxon>
        <taxon>Thelephora</taxon>
    </lineage>
</organism>
<keyword evidence="2" id="KW-1185">Reference proteome</keyword>
<evidence type="ECO:0000313" key="1">
    <source>
        <dbReference type="EMBL" id="KAF9650553.1"/>
    </source>
</evidence>
<reference evidence="1" key="1">
    <citation type="submission" date="2019-10" db="EMBL/GenBank/DDBJ databases">
        <authorList>
            <consortium name="DOE Joint Genome Institute"/>
            <person name="Kuo A."/>
            <person name="Miyauchi S."/>
            <person name="Kiss E."/>
            <person name="Drula E."/>
            <person name="Kohler A."/>
            <person name="Sanchez-Garcia M."/>
            <person name="Andreopoulos B."/>
            <person name="Barry K.W."/>
            <person name="Bonito G."/>
            <person name="Buee M."/>
            <person name="Carver A."/>
            <person name="Chen C."/>
            <person name="Cichocki N."/>
            <person name="Clum A."/>
            <person name="Culley D."/>
            <person name="Crous P.W."/>
            <person name="Fauchery L."/>
            <person name="Girlanda M."/>
            <person name="Hayes R."/>
            <person name="Keri Z."/>
            <person name="Labutti K."/>
            <person name="Lipzen A."/>
            <person name="Lombard V."/>
            <person name="Magnuson J."/>
            <person name="Maillard F."/>
            <person name="Morin E."/>
            <person name="Murat C."/>
            <person name="Nolan M."/>
            <person name="Ohm R."/>
            <person name="Pangilinan J."/>
            <person name="Pereira M."/>
            <person name="Perotto S."/>
            <person name="Peter M."/>
            <person name="Riley R."/>
            <person name="Sitrit Y."/>
            <person name="Stielow B."/>
            <person name="Szollosi G."/>
            <person name="Zifcakova L."/>
            <person name="Stursova M."/>
            <person name="Spatafora J.W."/>
            <person name="Tedersoo L."/>
            <person name="Vaario L.-M."/>
            <person name="Yamada A."/>
            <person name="Yan M."/>
            <person name="Wang P."/>
            <person name="Xu J."/>
            <person name="Bruns T."/>
            <person name="Baldrian P."/>
            <person name="Vilgalys R."/>
            <person name="Henrissat B."/>
            <person name="Grigoriev I.V."/>
            <person name="Hibbett D."/>
            <person name="Nagy L.G."/>
            <person name="Martin F.M."/>
        </authorList>
    </citation>
    <scope>NUCLEOTIDE SEQUENCE</scope>
    <source>
        <strain evidence="1">P2</strain>
    </source>
</reference>